<dbReference type="GO" id="GO:0080120">
    <property type="term" value="P:CAAX-box protein maturation"/>
    <property type="evidence" value="ECO:0007669"/>
    <property type="project" value="UniProtKB-ARBA"/>
</dbReference>
<feature type="transmembrane region" description="Helical" evidence="1">
    <location>
        <begin position="182"/>
        <end position="215"/>
    </location>
</feature>
<dbReference type="InterPro" id="IPR052710">
    <property type="entry name" value="CAAX_protease"/>
</dbReference>
<dbReference type="Proteomes" id="UP000018461">
    <property type="component" value="Unassembled WGS sequence"/>
</dbReference>
<reference evidence="3" key="2">
    <citation type="submission" date="2013-03" db="EMBL/GenBank/DDBJ databases">
        <title>The Genome Sequence of Oribacterium sp. ACB1.</title>
        <authorList>
            <consortium name="The Broad Institute Genomics Platform"/>
            <consortium name="The Broad Institute Genome Sequencing Center for Infectious Disease"/>
            <person name="Earl A."/>
            <person name="Ward D."/>
            <person name="Feldgarden M."/>
            <person name="Gevers D."/>
            <person name="Sizova M."/>
            <person name="Hazen A."/>
            <person name="Epstein S."/>
            <person name="Walker B."/>
            <person name="Young S."/>
            <person name="Zeng Q."/>
            <person name="Gargeya S."/>
            <person name="Fitzgerald M."/>
            <person name="Haas B."/>
            <person name="Abouelleil A."/>
            <person name="Allen A.W."/>
            <person name="Alvarado L."/>
            <person name="Arachchi H.M."/>
            <person name="Berlin A.M."/>
            <person name="Chapman S.B."/>
            <person name="Gainer-Dewar J."/>
            <person name="Goldberg J."/>
            <person name="Griggs A."/>
            <person name="Gujja S."/>
            <person name="Hansen M."/>
            <person name="Howarth C."/>
            <person name="Imamovic A."/>
            <person name="Ireland A."/>
            <person name="Larimer J."/>
            <person name="McCowan C."/>
            <person name="Murphy C."/>
            <person name="Pearson M."/>
            <person name="Poon T.W."/>
            <person name="Priest M."/>
            <person name="Roberts A."/>
            <person name="Saif S."/>
            <person name="Shea T."/>
            <person name="Sisk P."/>
            <person name="Sykes S."/>
            <person name="Wortman J."/>
            <person name="Nusbaum C."/>
            <person name="Birren B."/>
        </authorList>
    </citation>
    <scope>NUCLEOTIDE SEQUENCE [LARGE SCALE GENOMIC DNA]</scope>
    <source>
        <strain evidence="3">ACB1</strain>
    </source>
</reference>
<sequence length="335" mass="37737">METNSFEKKKGLNVRAMFFLFLPLLILFLYDRIGDILINLLNLFLNITHIEIDLWGTYSAFLDAFLATVLSILCYIFYRKVFPKKKAELSIPIWQGILFAIVIGLGVGGLSGIWLSIVDFLASHSSSLGNQLESFSGMYDDLESGPYIWTFLAIVAIGPLVEEILFRGIIFRSFEEASDVPWFALLFSGLMFGIWHGSFIQGVYTAMMGIILGYFMKKCRSLLFVVLAHAVNNIGGTFPPALDTDFNNILYSNLTYICIIPMFCILFYLHRKGKKEAEKLAVESKITEDTEKLKIASIKTEDTEKLAIASIKTEDPKKLATEDESVKDTTSSRTE</sequence>
<protein>
    <recommendedName>
        <fullName evidence="2">CAAX prenyl protease 2/Lysostaphin resistance protein A-like domain-containing protein</fullName>
    </recommendedName>
</protein>
<dbReference type="RefSeq" id="WP_009534745.1">
    <property type="nucleotide sequence ID" value="NZ_KE148312.1"/>
</dbReference>
<feature type="transmembrane region" description="Helical" evidence="1">
    <location>
        <begin position="249"/>
        <end position="269"/>
    </location>
</feature>
<evidence type="ECO:0000313" key="3">
    <source>
        <dbReference type="EMBL" id="EHL10691.1"/>
    </source>
</evidence>
<name>G9WNF4_9FIRM</name>
<dbReference type="STRING" id="796943.HMPREF9625_00887"/>
<organism evidence="3 4">
    <name type="scientific">Oribacterium parvum ACB1</name>
    <dbReference type="NCBI Taxonomy" id="796943"/>
    <lineage>
        <taxon>Bacteria</taxon>
        <taxon>Bacillati</taxon>
        <taxon>Bacillota</taxon>
        <taxon>Clostridia</taxon>
        <taxon>Lachnospirales</taxon>
        <taxon>Lachnospiraceae</taxon>
        <taxon>Oribacterium</taxon>
    </lineage>
</organism>
<feature type="transmembrane region" description="Helical" evidence="1">
    <location>
        <begin position="98"/>
        <end position="117"/>
    </location>
</feature>
<dbReference type="InterPro" id="IPR003675">
    <property type="entry name" value="Rce1/LyrA-like_dom"/>
</dbReference>
<dbReference type="PATRIC" id="fig|796943.3.peg.1300"/>
<dbReference type="GO" id="GO:0004175">
    <property type="term" value="F:endopeptidase activity"/>
    <property type="evidence" value="ECO:0007669"/>
    <property type="project" value="UniProtKB-ARBA"/>
</dbReference>
<feature type="transmembrane region" description="Helical" evidence="1">
    <location>
        <begin position="12"/>
        <end position="30"/>
    </location>
</feature>
<dbReference type="HOGENOM" id="CLU_066413_2_0_9"/>
<dbReference type="Pfam" id="PF02517">
    <property type="entry name" value="Rce1-like"/>
    <property type="match status" value="1"/>
</dbReference>
<keyword evidence="1" id="KW-0812">Transmembrane</keyword>
<keyword evidence="4" id="KW-1185">Reference proteome</keyword>
<keyword evidence="1" id="KW-1133">Transmembrane helix</keyword>
<feature type="transmembrane region" description="Helical" evidence="1">
    <location>
        <begin position="147"/>
        <end position="170"/>
    </location>
</feature>
<accession>G9WNF4</accession>
<reference evidence="3" key="1">
    <citation type="submission" date="2011-08" db="EMBL/GenBank/DDBJ databases">
        <authorList>
            <consortium name="The Broad Institute Genome Sequencing Platform"/>
            <person name="Earl A."/>
            <person name="Ward D."/>
            <person name="Feldgarden M."/>
            <person name="Gevers D."/>
            <person name="Sizova M."/>
            <person name="Hazen A."/>
            <person name="Epstein S."/>
            <person name="Young S.K."/>
            <person name="Zeng Q."/>
            <person name="Gargeya S."/>
            <person name="Fitzgerald M."/>
            <person name="Haas B."/>
            <person name="Abouelleil A."/>
            <person name="Alvarado L."/>
            <person name="Arachchi H.M."/>
            <person name="Berlin A."/>
            <person name="Brown A."/>
            <person name="Chapman S.B."/>
            <person name="Chen Z."/>
            <person name="Dunbar C."/>
            <person name="Freedman E."/>
            <person name="Gearin G."/>
            <person name="Gellesch M."/>
            <person name="Goldberg J."/>
            <person name="Griggs A."/>
            <person name="Gujja S."/>
            <person name="Heiman D."/>
            <person name="Howarth C."/>
            <person name="Larson L."/>
            <person name="Lui A."/>
            <person name="MacDonald P.J.P."/>
            <person name="Montmayeur A."/>
            <person name="Murphy C."/>
            <person name="Neiman D."/>
            <person name="Pearson M."/>
            <person name="Priest M."/>
            <person name="Roberts A."/>
            <person name="Saif S."/>
            <person name="Shea T."/>
            <person name="Shenoy N."/>
            <person name="Sisk P."/>
            <person name="Stolte C."/>
            <person name="Sykes S."/>
            <person name="Wortman J."/>
            <person name="Nusbaum C."/>
            <person name="Birren B."/>
        </authorList>
    </citation>
    <scope>NUCLEOTIDE SEQUENCE</scope>
    <source>
        <strain evidence="3">ACB1</strain>
    </source>
</reference>
<gene>
    <name evidence="3" type="ORF">HMPREF9625_00887</name>
</gene>
<feature type="domain" description="CAAX prenyl protease 2/Lysostaphin resistance protein A-like" evidence="2">
    <location>
        <begin position="147"/>
        <end position="234"/>
    </location>
</feature>
<dbReference type="PANTHER" id="PTHR36435:SF1">
    <property type="entry name" value="CAAX AMINO TERMINAL PROTEASE FAMILY PROTEIN"/>
    <property type="match status" value="1"/>
</dbReference>
<dbReference type="AlphaFoldDB" id="G9WNF4"/>
<proteinExistence type="predicted"/>
<dbReference type="PANTHER" id="PTHR36435">
    <property type="entry name" value="SLR1288 PROTEIN"/>
    <property type="match status" value="1"/>
</dbReference>
<dbReference type="EMBL" id="AFZC02000003">
    <property type="protein sequence ID" value="EHL10691.1"/>
    <property type="molecule type" value="Genomic_DNA"/>
</dbReference>
<evidence type="ECO:0000259" key="2">
    <source>
        <dbReference type="Pfam" id="PF02517"/>
    </source>
</evidence>
<evidence type="ECO:0000313" key="4">
    <source>
        <dbReference type="Proteomes" id="UP000018461"/>
    </source>
</evidence>
<feature type="transmembrane region" description="Helical" evidence="1">
    <location>
        <begin position="58"/>
        <end position="78"/>
    </location>
</feature>
<keyword evidence="1" id="KW-0472">Membrane</keyword>
<comment type="caution">
    <text evidence="3">The sequence shown here is derived from an EMBL/GenBank/DDBJ whole genome shotgun (WGS) entry which is preliminary data.</text>
</comment>
<evidence type="ECO:0000256" key="1">
    <source>
        <dbReference type="SAM" id="Phobius"/>
    </source>
</evidence>